<dbReference type="OrthoDB" id="2884732at2"/>
<dbReference type="EMBL" id="WBOS01000035">
    <property type="protein sequence ID" value="KAB2328001.1"/>
    <property type="molecule type" value="Genomic_DNA"/>
</dbReference>
<name>A0A6L3UZ58_9BACI</name>
<keyword evidence="2" id="KW-1185">Reference proteome</keyword>
<gene>
    <name evidence="1" type="ORF">F7731_26140</name>
</gene>
<dbReference type="AlphaFoldDB" id="A0A6L3UZ58"/>
<dbReference type="RefSeq" id="WP_151537667.1">
    <property type="nucleotide sequence ID" value="NZ_WBOS01000035.1"/>
</dbReference>
<organism evidence="1 2">
    <name type="scientific">Cytobacillus depressus</name>
    <dbReference type="NCBI Taxonomy" id="1602942"/>
    <lineage>
        <taxon>Bacteria</taxon>
        <taxon>Bacillati</taxon>
        <taxon>Bacillota</taxon>
        <taxon>Bacilli</taxon>
        <taxon>Bacillales</taxon>
        <taxon>Bacillaceae</taxon>
        <taxon>Cytobacillus</taxon>
    </lineage>
</organism>
<evidence type="ECO:0008006" key="3">
    <source>
        <dbReference type="Google" id="ProtNLM"/>
    </source>
</evidence>
<accession>A0A6L3UZ58</accession>
<sequence length="59" mass="6915">MEKLEDKQKLWKFALNINQIDGPYEPSLLLSNMMEQEIRGAISSDEIVQKLMLAYKQED</sequence>
<evidence type="ECO:0000313" key="2">
    <source>
        <dbReference type="Proteomes" id="UP000481030"/>
    </source>
</evidence>
<dbReference type="Proteomes" id="UP000481030">
    <property type="component" value="Unassembled WGS sequence"/>
</dbReference>
<reference evidence="1 2" key="1">
    <citation type="journal article" date="2016" name="Antonie Van Leeuwenhoek">
        <title>Bacillus depressus sp. nov., isolated from soil of a sunflower field.</title>
        <authorList>
            <person name="Wei X."/>
            <person name="Xin D."/>
            <person name="Xin Y."/>
            <person name="Zhang H."/>
            <person name="Wang T."/>
            <person name="Zhang J."/>
        </authorList>
    </citation>
    <scope>NUCLEOTIDE SEQUENCE [LARGE SCALE GENOMIC DNA]</scope>
    <source>
        <strain evidence="1 2">BZ1</strain>
    </source>
</reference>
<proteinExistence type="predicted"/>
<comment type="caution">
    <text evidence="1">The sequence shown here is derived from an EMBL/GenBank/DDBJ whole genome shotgun (WGS) entry which is preliminary data.</text>
</comment>
<protein>
    <recommendedName>
        <fullName evidence="3">Antitoxin VbhA domain-containing protein</fullName>
    </recommendedName>
</protein>
<evidence type="ECO:0000313" key="1">
    <source>
        <dbReference type="EMBL" id="KAB2328001.1"/>
    </source>
</evidence>